<dbReference type="Proteomes" id="UP000005237">
    <property type="component" value="Unassembled WGS sequence"/>
</dbReference>
<dbReference type="AlphaFoldDB" id="A0A8R1ETW9"/>
<evidence type="ECO:0000313" key="2">
    <source>
        <dbReference type="Proteomes" id="UP000005237"/>
    </source>
</evidence>
<name>A0A8R1ETW9_CAEJA</name>
<proteinExistence type="predicted"/>
<evidence type="ECO:0000313" key="1">
    <source>
        <dbReference type="EnsemblMetazoa" id="CJA40268.1"/>
    </source>
</evidence>
<sequence>MDSEKLFEDYDPDMEDVFGSNVRMTPRCITVTAEQRADPLRKPKNNAS</sequence>
<reference evidence="2" key="1">
    <citation type="submission" date="2010-08" db="EMBL/GenBank/DDBJ databases">
        <authorList>
            <consortium name="Caenorhabditis japonica Sequencing Consortium"/>
            <person name="Wilson R.K."/>
        </authorList>
    </citation>
    <scope>NUCLEOTIDE SEQUENCE [LARGE SCALE GENOMIC DNA]</scope>
    <source>
        <strain evidence="2">DF5081</strain>
    </source>
</reference>
<protein>
    <submittedName>
        <fullName evidence="1">Uncharacterized protein</fullName>
    </submittedName>
</protein>
<accession>A0A8R1ETW9</accession>
<keyword evidence="2" id="KW-1185">Reference proteome</keyword>
<reference evidence="1" key="2">
    <citation type="submission" date="2022-06" db="UniProtKB">
        <authorList>
            <consortium name="EnsemblMetazoa"/>
        </authorList>
    </citation>
    <scope>IDENTIFICATION</scope>
    <source>
        <strain evidence="1">DF5081</strain>
    </source>
</reference>
<dbReference type="EnsemblMetazoa" id="CJA40268.1">
    <property type="protein sequence ID" value="CJA40268.1"/>
    <property type="gene ID" value="WBGene00216116"/>
</dbReference>
<organism evidence="1 2">
    <name type="scientific">Caenorhabditis japonica</name>
    <dbReference type="NCBI Taxonomy" id="281687"/>
    <lineage>
        <taxon>Eukaryota</taxon>
        <taxon>Metazoa</taxon>
        <taxon>Ecdysozoa</taxon>
        <taxon>Nematoda</taxon>
        <taxon>Chromadorea</taxon>
        <taxon>Rhabditida</taxon>
        <taxon>Rhabditina</taxon>
        <taxon>Rhabditomorpha</taxon>
        <taxon>Rhabditoidea</taxon>
        <taxon>Rhabditidae</taxon>
        <taxon>Peloderinae</taxon>
        <taxon>Caenorhabditis</taxon>
    </lineage>
</organism>